<gene>
    <name evidence="1" type="ORF">BBI10_23950</name>
</gene>
<organism evidence="1 2">
    <name type="scientific">Pseudomonas graminis</name>
    <dbReference type="NCBI Taxonomy" id="158627"/>
    <lineage>
        <taxon>Bacteria</taxon>
        <taxon>Pseudomonadati</taxon>
        <taxon>Pseudomonadota</taxon>
        <taxon>Gammaproteobacteria</taxon>
        <taxon>Pseudomonadales</taxon>
        <taxon>Pseudomonadaceae</taxon>
        <taxon>Pseudomonas</taxon>
    </lineage>
</organism>
<evidence type="ECO:0000313" key="1">
    <source>
        <dbReference type="EMBL" id="OCX11255.1"/>
    </source>
</evidence>
<comment type="caution">
    <text evidence="1">The sequence shown here is derived from an EMBL/GenBank/DDBJ whole genome shotgun (WGS) entry which is preliminary data.</text>
</comment>
<proteinExistence type="predicted"/>
<dbReference type="Proteomes" id="UP000095143">
    <property type="component" value="Unassembled WGS sequence"/>
</dbReference>
<accession>A0A1C2D971</accession>
<dbReference type="AlphaFoldDB" id="A0A1C2D971"/>
<evidence type="ECO:0000313" key="2">
    <source>
        <dbReference type="Proteomes" id="UP000095143"/>
    </source>
</evidence>
<name>A0A1C2D971_9PSED</name>
<sequence>MATVVDWPPQVLAAAALKFTTPVGAFLWMPEVEFPCLVGRVFMDLSSRFQDGRMIRTSQIIRLQEERGWTIAITFSGSYYLLVHEGENPFLGQTRLFRSNPGDAVSNLH</sequence>
<protein>
    <submittedName>
        <fullName evidence="1">Uncharacterized protein</fullName>
    </submittedName>
</protein>
<dbReference type="EMBL" id="MDEN01000069">
    <property type="protein sequence ID" value="OCX11255.1"/>
    <property type="molecule type" value="Genomic_DNA"/>
</dbReference>
<reference evidence="1 2" key="1">
    <citation type="submission" date="2016-08" db="EMBL/GenBank/DDBJ databases">
        <title>Whole genome sequence of Pseudomonas graminis strain UASWS1507, a potential biological control agent for agriculture.</title>
        <authorList>
            <person name="Crovadore J."/>
            <person name="Calmin G."/>
            <person name="Chablais R."/>
            <person name="Cochard B."/>
            <person name="Lefort F."/>
        </authorList>
    </citation>
    <scope>NUCLEOTIDE SEQUENCE [LARGE SCALE GENOMIC DNA]</scope>
    <source>
        <strain evidence="1 2">UASWS1507</strain>
    </source>
</reference>